<dbReference type="EMBL" id="JAPWTJ010000025">
    <property type="protein sequence ID" value="KAJ8984833.1"/>
    <property type="molecule type" value="Genomic_DNA"/>
</dbReference>
<keyword evidence="2" id="KW-0472">Membrane</keyword>
<feature type="compositionally biased region" description="Acidic residues" evidence="1">
    <location>
        <begin position="290"/>
        <end position="305"/>
    </location>
</feature>
<reference evidence="3" key="1">
    <citation type="journal article" date="2023" name="Insect Mol. Biol.">
        <title>Genome sequencing provides insights into the evolution of gene families encoding plant cell wall-degrading enzymes in longhorned beetles.</title>
        <authorList>
            <person name="Shin N.R."/>
            <person name="Okamura Y."/>
            <person name="Kirsch R."/>
            <person name="Pauchet Y."/>
        </authorList>
    </citation>
    <scope>NUCLEOTIDE SEQUENCE</scope>
    <source>
        <strain evidence="3">MMC_N1</strain>
    </source>
</reference>
<organism evidence="3 4">
    <name type="scientific">Molorchus minor</name>
    <dbReference type="NCBI Taxonomy" id="1323400"/>
    <lineage>
        <taxon>Eukaryota</taxon>
        <taxon>Metazoa</taxon>
        <taxon>Ecdysozoa</taxon>
        <taxon>Arthropoda</taxon>
        <taxon>Hexapoda</taxon>
        <taxon>Insecta</taxon>
        <taxon>Pterygota</taxon>
        <taxon>Neoptera</taxon>
        <taxon>Endopterygota</taxon>
        <taxon>Coleoptera</taxon>
        <taxon>Polyphaga</taxon>
        <taxon>Cucujiformia</taxon>
        <taxon>Chrysomeloidea</taxon>
        <taxon>Cerambycidae</taxon>
        <taxon>Lamiinae</taxon>
        <taxon>Monochamini</taxon>
        <taxon>Molorchus</taxon>
    </lineage>
</organism>
<dbReference type="Proteomes" id="UP001162164">
    <property type="component" value="Unassembled WGS sequence"/>
</dbReference>
<keyword evidence="4" id="KW-1185">Reference proteome</keyword>
<protein>
    <submittedName>
        <fullName evidence="3">Uncharacterized protein</fullName>
    </submittedName>
</protein>
<sequence length="305" mass="34370">MEYLQQKMRYFANIIGSPLKANQINKEREVSRYELYFENIYKVLSWEDVTLTLIVFLVLNFLFWLIFCIIVSLFFFFMWVLGRSVSGYILLYLSLLTIFATSLVFKYLPEEYTIYIKQIVNSVGTSQGILAEEELIPFILNKDFSRTDADLDSLLTDRTADSATNSLVSGISMMPSYLDIVESQEGIKEDDLIPKNIHEAVSYTPGELSSDSDSEHREIHFDSAHFNGDTSSEEENLLAKGMQFSSDTIEPTKAGPALANVLSNFAALGGTLMANVLKSNPVPERKDSSSDSEFEVINTDDIDNA</sequence>
<feature type="transmembrane region" description="Helical" evidence="2">
    <location>
        <begin position="87"/>
        <end position="108"/>
    </location>
</feature>
<feature type="region of interest" description="Disordered" evidence="1">
    <location>
        <begin position="280"/>
        <end position="305"/>
    </location>
</feature>
<evidence type="ECO:0000256" key="2">
    <source>
        <dbReference type="SAM" id="Phobius"/>
    </source>
</evidence>
<evidence type="ECO:0000313" key="4">
    <source>
        <dbReference type="Proteomes" id="UP001162164"/>
    </source>
</evidence>
<name>A0ABQ9K5F0_9CUCU</name>
<comment type="caution">
    <text evidence="3">The sequence shown here is derived from an EMBL/GenBank/DDBJ whole genome shotgun (WGS) entry which is preliminary data.</text>
</comment>
<keyword evidence="2" id="KW-0812">Transmembrane</keyword>
<gene>
    <name evidence="3" type="ORF">NQ317_013033</name>
</gene>
<keyword evidence="2" id="KW-1133">Transmembrane helix</keyword>
<evidence type="ECO:0000256" key="1">
    <source>
        <dbReference type="SAM" id="MobiDB-lite"/>
    </source>
</evidence>
<proteinExistence type="predicted"/>
<accession>A0ABQ9K5F0</accession>
<evidence type="ECO:0000313" key="3">
    <source>
        <dbReference type="EMBL" id="KAJ8984833.1"/>
    </source>
</evidence>
<feature type="transmembrane region" description="Helical" evidence="2">
    <location>
        <begin position="51"/>
        <end position="81"/>
    </location>
</feature>